<evidence type="ECO:0000256" key="2">
    <source>
        <dbReference type="ARBA" id="ARBA00022884"/>
    </source>
</evidence>
<keyword evidence="1 6" id="KW-0963">Cytoplasm</keyword>
<dbReference type="Proteomes" id="UP001597199">
    <property type="component" value="Unassembled WGS sequence"/>
</dbReference>
<dbReference type="InterPro" id="IPR039247">
    <property type="entry name" value="KhpB"/>
</dbReference>
<dbReference type="InterPro" id="IPR032782">
    <property type="entry name" value="KhpB_N"/>
</dbReference>
<keyword evidence="3 6" id="KW-0133">Cell shape</keyword>
<dbReference type="Pfam" id="PF13083">
    <property type="entry name" value="KH_KhpA-B"/>
    <property type="match status" value="1"/>
</dbReference>
<evidence type="ECO:0000313" key="11">
    <source>
        <dbReference type="Proteomes" id="UP001597199"/>
    </source>
</evidence>
<dbReference type="InterPro" id="IPR036867">
    <property type="entry name" value="R3H_dom_sf"/>
</dbReference>
<dbReference type="InterPro" id="IPR034079">
    <property type="entry name" value="R3H_KhpB"/>
</dbReference>
<dbReference type="NCBIfam" id="NF041568">
    <property type="entry name" value="Jag_EloR"/>
    <property type="match status" value="1"/>
</dbReference>
<comment type="similarity">
    <text evidence="6">Belongs to the KhpB RNA-binding protein family.</text>
</comment>
<organism evidence="10 11">
    <name type="scientific">Lacticaseibacillus suilingensis</name>
    <dbReference type="NCBI Taxonomy" id="2799577"/>
    <lineage>
        <taxon>Bacteria</taxon>
        <taxon>Bacillati</taxon>
        <taxon>Bacillota</taxon>
        <taxon>Bacilli</taxon>
        <taxon>Lactobacillales</taxon>
        <taxon>Lactobacillaceae</taxon>
        <taxon>Lacticaseibacillus</taxon>
    </lineage>
</organism>
<feature type="domain" description="KH type-2" evidence="8">
    <location>
        <begin position="106"/>
        <end position="181"/>
    </location>
</feature>
<comment type="function">
    <text evidence="6">A probable RNA chaperone. Forms a complex with KhpA which binds to cellular RNA and controls its expression. Plays a role in peptidoglycan (PG) homeostasis and cell length regulation.</text>
</comment>
<dbReference type="InterPro" id="IPR038008">
    <property type="entry name" value="Jag_KH"/>
</dbReference>
<feature type="region of interest" description="Disordered" evidence="7">
    <location>
        <begin position="66"/>
        <end position="97"/>
    </location>
</feature>
<sequence length="252" mass="27912">MPTFQGATIQKAIATGLEAMQAGRDQISVEVVQEGKKGVLGLGRKPAIVNLQLNEPSNVATAVAEAEAVPAPKPEKPKRRPPLPPLPEALRRDGTKRDDQTAIALVQSYLEDITNQLGLAATIDNERRGDQVWFDLTTAKDALLIGKHGKIINAIQFLAQTEFNHYGKSKWTIMLNVGDYRERRDTAVRRLAEKTAREVVARGTAVYLDPMPSFERKAIHQALADNAYVETHSEGTDPRRYVVITPRSHRSF</sequence>
<dbReference type="Pfam" id="PF14804">
    <property type="entry name" value="Jag_N"/>
    <property type="match status" value="1"/>
</dbReference>
<dbReference type="InterPro" id="IPR015946">
    <property type="entry name" value="KH_dom-like_a/b"/>
</dbReference>
<keyword evidence="4 6" id="KW-0143">Chaperone</keyword>
<dbReference type="Gene3D" id="3.30.30.80">
    <property type="entry name" value="probable RNA-binding protein from clostridium symbiosum atcc 14940"/>
    <property type="match status" value="1"/>
</dbReference>
<accession>A0ABW4BG59</accession>
<evidence type="ECO:0000256" key="1">
    <source>
        <dbReference type="ARBA" id="ARBA00022490"/>
    </source>
</evidence>
<protein>
    <recommendedName>
        <fullName evidence="6">RNA-binding protein KhpB</fullName>
    </recommendedName>
    <alternativeName>
        <fullName evidence="6">RNA-binding protein EloR</fullName>
    </alternativeName>
</protein>
<comment type="subunit">
    <text evidence="6">Forms a complex with KhpA.</text>
</comment>
<evidence type="ECO:0000259" key="8">
    <source>
        <dbReference type="PROSITE" id="PS50823"/>
    </source>
</evidence>
<dbReference type="Pfam" id="PF01424">
    <property type="entry name" value="R3H"/>
    <property type="match status" value="1"/>
</dbReference>
<evidence type="ECO:0000256" key="4">
    <source>
        <dbReference type="ARBA" id="ARBA00023186"/>
    </source>
</evidence>
<evidence type="ECO:0000256" key="6">
    <source>
        <dbReference type="HAMAP-Rule" id="MF_00867"/>
    </source>
</evidence>
<comment type="domain">
    <text evidence="6">Has an N-terminal Jag-N domain and 2 RNA-binding domains (KH and R3H).</text>
</comment>
<dbReference type="CDD" id="cd02414">
    <property type="entry name" value="KH-II_Jag"/>
    <property type="match status" value="1"/>
</dbReference>
<dbReference type="PROSITE" id="PS51061">
    <property type="entry name" value="R3H"/>
    <property type="match status" value="1"/>
</dbReference>
<keyword evidence="2 6" id="KW-0694">RNA-binding</keyword>
<gene>
    <name evidence="10" type="primary">jag</name>
    <name evidence="6" type="synonym">eloR</name>
    <name evidence="6" type="synonym">khpB</name>
    <name evidence="10" type="ORF">ACFQ41_06975</name>
</gene>
<dbReference type="InterPro" id="IPR038247">
    <property type="entry name" value="Jag_N_dom_sf"/>
</dbReference>
<dbReference type="PANTHER" id="PTHR35800:SF1">
    <property type="entry name" value="RNA-BINDING PROTEIN KHPB"/>
    <property type="match status" value="1"/>
</dbReference>
<dbReference type="InterPro" id="IPR001374">
    <property type="entry name" value="R3H_dom"/>
</dbReference>
<name>A0ABW4BG59_9LACO</name>
<feature type="domain" description="R3H" evidence="9">
    <location>
        <begin position="182"/>
        <end position="248"/>
    </location>
</feature>
<proteinExistence type="inferred from homology"/>
<evidence type="ECO:0000256" key="7">
    <source>
        <dbReference type="SAM" id="MobiDB-lite"/>
    </source>
</evidence>
<keyword evidence="5 6" id="KW-0961">Cell wall biogenesis/degradation</keyword>
<dbReference type="RefSeq" id="WP_204118238.1">
    <property type="nucleotide sequence ID" value="NZ_BOLV01000003.1"/>
</dbReference>
<reference evidence="11" key="1">
    <citation type="journal article" date="2019" name="Int. J. Syst. Evol. Microbiol.">
        <title>The Global Catalogue of Microorganisms (GCM) 10K type strain sequencing project: providing services to taxonomists for standard genome sequencing and annotation.</title>
        <authorList>
            <consortium name="The Broad Institute Genomics Platform"/>
            <consortium name="The Broad Institute Genome Sequencing Center for Infectious Disease"/>
            <person name="Wu L."/>
            <person name="Ma J."/>
        </authorList>
    </citation>
    <scope>NUCLEOTIDE SEQUENCE [LARGE SCALE GENOMIC DNA]</scope>
    <source>
        <strain evidence="11">CCM 9110</strain>
    </source>
</reference>
<dbReference type="Gene3D" id="3.30.1370.50">
    <property type="entry name" value="R3H-like domain"/>
    <property type="match status" value="1"/>
</dbReference>
<comment type="caution">
    <text evidence="10">The sequence shown here is derived from an EMBL/GenBank/DDBJ whole genome shotgun (WGS) entry which is preliminary data.</text>
</comment>
<dbReference type="EMBL" id="JBHTOA010000030">
    <property type="protein sequence ID" value="MFD1399048.1"/>
    <property type="molecule type" value="Genomic_DNA"/>
</dbReference>
<dbReference type="PANTHER" id="PTHR35800">
    <property type="entry name" value="PROTEIN JAG"/>
    <property type="match status" value="1"/>
</dbReference>
<evidence type="ECO:0000313" key="10">
    <source>
        <dbReference type="EMBL" id="MFD1399048.1"/>
    </source>
</evidence>
<comment type="subcellular location">
    <subcellularLocation>
        <location evidence="6">Cytoplasm</location>
    </subcellularLocation>
</comment>
<keyword evidence="11" id="KW-1185">Reference proteome</keyword>
<dbReference type="InterPro" id="IPR004044">
    <property type="entry name" value="KH_dom_type_2"/>
</dbReference>
<dbReference type="SMART" id="SM00393">
    <property type="entry name" value="R3H"/>
    <property type="match status" value="1"/>
</dbReference>
<dbReference type="HAMAP" id="MF_00867">
    <property type="entry name" value="KhpB"/>
    <property type="match status" value="1"/>
</dbReference>
<evidence type="ECO:0000256" key="3">
    <source>
        <dbReference type="ARBA" id="ARBA00022960"/>
    </source>
</evidence>
<dbReference type="SMART" id="SM01245">
    <property type="entry name" value="Jag_N"/>
    <property type="match status" value="1"/>
</dbReference>
<evidence type="ECO:0000256" key="5">
    <source>
        <dbReference type="ARBA" id="ARBA00023316"/>
    </source>
</evidence>
<dbReference type="SUPFAM" id="SSF82708">
    <property type="entry name" value="R3H domain"/>
    <property type="match status" value="1"/>
</dbReference>
<dbReference type="PROSITE" id="PS50823">
    <property type="entry name" value="KH_TYPE_2"/>
    <property type="match status" value="1"/>
</dbReference>
<dbReference type="CDD" id="cd02644">
    <property type="entry name" value="R3H_jag"/>
    <property type="match status" value="1"/>
</dbReference>
<comment type="caution">
    <text evidence="6">Lacks conserved residue(s) required for the propagation of feature annotation.</text>
</comment>
<dbReference type="Gene3D" id="3.30.300.20">
    <property type="match status" value="1"/>
</dbReference>
<evidence type="ECO:0000259" key="9">
    <source>
        <dbReference type="PROSITE" id="PS51061"/>
    </source>
</evidence>